<evidence type="ECO:0008006" key="3">
    <source>
        <dbReference type="Google" id="ProtNLM"/>
    </source>
</evidence>
<organism evidence="1 2">
    <name type="scientific">Chelatococcus sambhunathii</name>
    <dbReference type="NCBI Taxonomy" id="363953"/>
    <lineage>
        <taxon>Bacteria</taxon>
        <taxon>Pseudomonadati</taxon>
        <taxon>Pseudomonadota</taxon>
        <taxon>Alphaproteobacteria</taxon>
        <taxon>Hyphomicrobiales</taxon>
        <taxon>Chelatococcaceae</taxon>
        <taxon>Chelatococcus</taxon>
    </lineage>
</organism>
<dbReference type="InterPro" id="IPR007761">
    <property type="entry name" value="MtlR-like"/>
</dbReference>
<evidence type="ECO:0000313" key="2">
    <source>
        <dbReference type="Proteomes" id="UP001181622"/>
    </source>
</evidence>
<dbReference type="Proteomes" id="UP001181622">
    <property type="component" value="Unassembled WGS sequence"/>
</dbReference>
<dbReference type="EMBL" id="JADBEO010000021">
    <property type="protein sequence ID" value="MDR4307190.1"/>
    <property type="molecule type" value="Genomic_DNA"/>
</dbReference>
<dbReference type="PANTHER" id="PTHR37941">
    <property type="entry name" value="FUMARASE E-RELATED"/>
    <property type="match status" value="1"/>
</dbReference>
<proteinExistence type="predicted"/>
<dbReference type="Gene3D" id="1.20.120.330">
    <property type="entry name" value="Nucleotidyltransferases domain 2"/>
    <property type="match status" value="1"/>
</dbReference>
<protein>
    <recommendedName>
        <fullName evidence="3">Mannitol repressor</fullName>
    </recommendedName>
</protein>
<comment type="caution">
    <text evidence="1">The sequence shown here is derived from an EMBL/GenBank/DDBJ whole genome shotgun (WGS) entry which is preliminary data.</text>
</comment>
<keyword evidence="2" id="KW-1185">Reference proteome</keyword>
<dbReference type="PANTHER" id="PTHR37941:SF1">
    <property type="entry name" value="FUMARASE E-RELATED"/>
    <property type="match status" value="1"/>
</dbReference>
<accession>A0ABU1DH10</accession>
<dbReference type="RefSeq" id="WP_309391803.1">
    <property type="nucleotide sequence ID" value="NZ_JADBEO010000021.1"/>
</dbReference>
<gene>
    <name evidence="1" type="ORF">IHQ68_11225</name>
</gene>
<name>A0ABU1DH10_9HYPH</name>
<evidence type="ECO:0000313" key="1">
    <source>
        <dbReference type="EMBL" id="MDR4307190.1"/>
    </source>
</evidence>
<dbReference type="InterPro" id="IPR038026">
    <property type="entry name" value="MtlR-like_sf"/>
</dbReference>
<sequence length="210" mass="23769">MYNDSQRALSLRELTSYKPDIIEMCAMMEDLVNLPHRSHVIVAATFLDNALQAAISASFTNKSDAIFDNRGNLSSFFSKINIAWAMGLISKDEKEDIDTIRLLRNAFAHGPLNMDFDYVAIKERCFSLNLHNAEKWKSDTEAFDPNSNIREIPDSIKLIDFDIVTVDDYGLTGMGISLLKEDDARARFHNTAYINIFSLFSKTIGREGRS</sequence>
<reference evidence="1" key="1">
    <citation type="submission" date="2020-10" db="EMBL/GenBank/DDBJ databases">
        <authorList>
            <person name="Abbas A."/>
            <person name="Razzaq R."/>
            <person name="Waqas M."/>
            <person name="Abbas N."/>
            <person name="Nielsen T.K."/>
            <person name="Hansen L.H."/>
            <person name="Hussain S."/>
            <person name="Shahid M."/>
        </authorList>
    </citation>
    <scope>NUCLEOTIDE SEQUENCE</scope>
    <source>
        <strain evidence="1">S14</strain>
    </source>
</reference>
<dbReference type="SUPFAM" id="SSF158668">
    <property type="entry name" value="MtlR-like"/>
    <property type="match status" value="1"/>
</dbReference>